<dbReference type="AlphaFoldDB" id="A0A6A6HUT2"/>
<reference evidence="2" key="1">
    <citation type="journal article" date="2020" name="Stud. Mycol.">
        <title>101 Dothideomycetes genomes: a test case for predicting lifestyles and emergence of pathogens.</title>
        <authorList>
            <person name="Haridas S."/>
            <person name="Albert R."/>
            <person name="Binder M."/>
            <person name="Bloem J."/>
            <person name="Labutti K."/>
            <person name="Salamov A."/>
            <person name="Andreopoulos B."/>
            <person name="Baker S."/>
            <person name="Barry K."/>
            <person name="Bills G."/>
            <person name="Bluhm B."/>
            <person name="Cannon C."/>
            <person name="Castanera R."/>
            <person name="Culley D."/>
            <person name="Daum C."/>
            <person name="Ezra D."/>
            <person name="Gonzalez J."/>
            <person name="Henrissat B."/>
            <person name="Kuo A."/>
            <person name="Liang C."/>
            <person name="Lipzen A."/>
            <person name="Lutzoni F."/>
            <person name="Magnuson J."/>
            <person name="Mondo S."/>
            <person name="Nolan M."/>
            <person name="Ohm R."/>
            <person name="Pangilinan J."/>
            <person name="Park H.-J."/>
            <person name="Ramirez L."/>
            <person name="Alfaro M."/>
            <person name="Sun H."/>
            <person name="Tritt A."/>
            <person name="Yoshinaga Y."/>
            <person name="Zwiers L.-H."/>
            <person name="Turgeon B."/>
            <person name="Goodwin S."/>
            <person name="Spatafora J."/>
            <person name="Crous P."/>
            <person name="Grigoriev I."/>
        </authorList>
    </citation>
    <scope>NUCLEOTIDE SEQUENCE</scope>
    <source>
        <strain evidence="2">CBS 122368</strain>
    </source>
</reference>
<evidence type="ECO:0000256" key="1">
    <source>
        <dbReference type="SAM" id="MobiDB-lite"/>
    </source>
</evidence>
<keyword evidence="3" id="KW-1185">Reference proteome</keyword>
<dbReference type="Proteomes" id="UP000800094">
    <property type="component" value="Unassembled WGS sequence"/>
</dbReference>
<protein>
    <submittedName>
        <fullName evidence="2">Uncharacterized protein</fullName>
    </submittedName>
</protein>
<evidence type="ECO:0000313" key="3">
    <source>
        <dbReference type="Proteomes" id="UP000800094"/>
    </source>
</evidence>
<dbReference type="EMBL" id="ML987211">
    <property type="protein sequence ID" value="KAF2241649.1"/>
    <property type="molecule type" value="Genomic_DNA"/>
</dbReference>
<name>A0A6A6HUT2_9PLEO</name>
<organism evidence="2 3">
    <name type="scientific">Trematosphaeria pertusa</name>
    <dbReference type="NCBI Taxonomy" id="390896"/>
    <lineage>
        <taxon>Eukaryota</taxon>
        <taxon>Fungi</taxon>
        <taxon>Dikarya</taxon>
        <taxon>Ascomycota</taxon>
        <taxon>Pezizomycotina</taxon>
        <taxon>Dothideomycetes</taxon>
        <taxon>Pleosporomycetidae</taxon>
        <taxon>Pleosporales</taxon>
        <taxon>Massarineae</taxon>
        <taxon>Trematosphaeriaceae</taxon>
        <taxon>Trematosphaeria</taxon>
    </lineage>
</organism>
<gene>
    <name evidence="2" type="ORF">BU26DRAFT_175354</name>
</gene>
<sequence length="315" mass="34963">MNASVESSAPGGVRPGRWEIAACDNKWAEWRAEAFLDWSLAHRRSAERLPATKRPKRGNTRTPCHTCIRKYCFLAPPDCQRVVRWHDLHCTVLMISTAGGIAGIAGMEPRTVDEVAPRTKGVSISPLLVEHVVRSPPTISREQWKVTQQLGCSAIFFGLGSGAETSAVVSGVALIRSRRGLCWSRMLLMRDITSCVHTVCTVPVFFMLEPPQLPNKATNMRRPVGHPQVPHAQQASPSTPRATRGEHHGCRHRLFTSIARRIREPESHLVSHWCHYHARRYASSFLLCPSTRGHGFGNDEAHGNERPSATEPTGV</sequence>
<dbReference type="GeneID" id="54573652"/>
<proteinExistence type="predicted"/>
<evidence type="ECO:0000313" key="2">
    <source>
        <dbReference type="EMBL" id="KAF2241649.1"/>
    </source>
</evidence>
<accession>A0A6A6HUT2</accession>
<feature type="region of interest" description="Disordered" evidence="1">
    <location>
        <begin position="216"/>
        <end position="248"/>
    </location>
</feature>
<dbReference type="RefSeq" id="XP_033676653.1">
    <property type="nucleotide sequence ID" value="XM_033820322.1"/>
</dbReference>
<feature type="compositionally biased region" description="Polar residues" evidence="1">
    <location>
        <begin position="231"/>
        <end position="241"/>
    </location>
</feature>
<feature type="region of interest" description="Disordered" evidence="1">
    <location>
        <begin position="296"/>
        <end position="315"/>
    </location>
</feature>